<evidence type="ECO:0000313" key="5">
    <source>
        <dbReference type="EMBL" id="AJC73751.1"/>
    </source>
</evidence>
<dbReference type="InterPro" id="IPR037522">
    <property type="entry name" value="HD_GYP_dom"/>
</dbReference>
<feature type="transmembrane region" description="Helical" evidence="2">
    <location>
        <begin position="244"/>
        <end position="266"/>
    </location>
</feature>
<dbReference type="Gene3D" id="3.40.190.10">
    <property type="entry name" value="Periplasmic binding protein-like II"/>
    <property type="match status" value="2"/>
</dbReference>
<keyword evidence="6" id="KW-1185">Reference proteome</keyword>
<keyword evidence="2" id="KW-0472">Membrane</keyword>
<dbReference type="STRING" id="1123384.AJ81_05565"/>
<dbReference type="InterPro" id="IPR001638">
    <property type="entry name" value="Solute-binding_3/MltF_N"/>
</dbReference>
<evidence type="ECO:0000256" key="2">
    <source>
        <dbReference type="SAM" id="Phobius"/>
    </source>
</evidence>
<feature type="chain" id="PRO_5006945754" evidence="3">
    <location>
        <begin position="19"/>
        <end position="678"/>
    </location>
</feature>
<keyword evidence="5" id="KW-0378">Hydrolase</keyword>
<dbReference type="PaxDb" id="1123384-AJ81_05565"/>
<feature type="domain" description="HD-GYP" evidence="4">
    <location>
        <begin position="482"/>
        <end position="676"/>
    </location>
</feature>
<dbReference type="PANTHER" id="PTHR43155:SF8">
    <property type="entry name" value="METAL DEPENDENT PHOSPHOHYDROLASE"/>
    <property type="match status" value="1"/>
</dbReference>
<dbReference type="AlphaFoldDB" id="A0A0X1KRA1"/>
<accession>A0A0X1KRA1</accession>
<protein>
    <submittedName>
        <fullName evidence="5">Phosphohydrolase</fullName>
    </submittedName>
</protein>
<proteinExistence type="predicted"/>
<dbReference type="SUPFAM" id="SSF109604">
    <property type="entry name" value="HD-domain/PDEase-like"/>
    <property type="match status" value="1"/>
</dbReference>
<dbReference type="InterPro" id="IPR003607">
    <property type="entry name" value="HD/PDEase_dom"/>
</dbReference>
<dbReference type="Pfam" id="PF13487">
    <property type="entry name" value="HD_5"/>
    <property type="match status" value="1"/>
</dbReference>
<organism evidence="5 6">
    <name type="scientific">Pseudothermotoga hypogea DSM 11164 = NBRC 106472</name>
    <dbReference type="NCBI Taxonomy" id="1123384"/>
    <lineage>
        <taxon>Bacteria</taxon>
        <taxon>Thermotogati</taxon>
        <taxon>Thermotogota</taxon>
        <taxon>Thermotogae</taxon>
        <taxon>Thermotogales</taxon>
        <taxon>Thermotogaceae</taxon>
        <taxon>Pseudothermotoga</taxon>
    </lineage>
</organism>
<dbReference type="KEGG" id="phy:AJ81_05565"/>
<dbReference type="OrthoDB" id="40595at2"/>
<evidence type="ECO:0000313" key="6">
    <source>
        <dbReference type="Proteomes" id="UP000077469"/>
    </source>
</evidence>
<dbReference type="SMART" id="SM00062">
    <property type="entry name" value="PBPb"/>
    <property type="match status" value="1"/>
</dbReference>
<keyword evidence="2" id="KW-1133">Transmembrane helix</keyword>
<sequence length="678" mass="78890">MRKLITLFCLLLVTICLSQQVKFVSGDFYPPFIYRNERGEVVGISVDILRAIEKVSELRFDVELLPFSEALRFVESGQADMINLIFKTPERERVFLFSKPILRIQSLVWVRKDLKVKDFKDLTAFVVGVVEGDANEALLRAKNPSIVFRRFADLDQLVQAVERGEIDVFLMEDLTASYYLIKHDLYHLFESLPPISVEWAYFAFTKLKPQLAEQFNAALDRLPRGEIDRVINLFVKPKFFFPIWLRWLILSGSLATFLFFVVLLLINKRLARLVEQRTEELKKKHEELQTSYEELDAMNQELRANNEELEAMNQELENLNKMLEEKTEQAERFQMAFQDVLDLTNKLTYETLQEKEFLLQILTVFKSYLPKQDFAGVILRSSQPGRITFITSNREPVVRRIEVLHDFGSARSQDELLRIIGQVCDEKDLTGLEFVPIRSQEVTHGVLFYKTEALSAVERQYIDKFSNFLATLLSLRSYVREQGLFQRRLLSVVVKALEYYDYYTRGHSENVARYATLFAEKLGLDRNTIRRLFWVGMVHDVGKIFVPQHILNKNGFLTSEEYELVKIHPLKSFELLNEAGLEDIARIARHHHERYDGKGYPDGLSGENIPFESRILSIADAFDAMTTDRPYKRGMDLTNAIVEIERHSGTQFDPYLAKRFVEFLKEGTEIFVKRGGSQ</sequence>
<evidence type="ECO:0000259" key="4">
    <source>
        <dbReference type="PROSITE" id="PS51832"/>
    </source>
</evidence>
<dbReference type="Proteomes" id="UP000077469">
    <property type="component" value="Chromosome"/>
</dbReference>
<dbReference type="GO" id="GO:0016787">
    <property type="term" value="F:hydrolase activity"/>
    <property type="evidence" value="ECO:0007669"/>
    <property type="project" value="UniProtKB-KW"/>
</dbReference>
<dbReference type="Gene3D" id="1.10.3210.10">
    <property type="entry name" value="Hypothetical protein af1432"/>
    <property type="match status" value="1"/>
</dbReference>
<name>A0A0X1KRA1_9THEM</name>
<evidence type="ECO:0000256" key="3">
    <source>
        <dbReference type="SAM" id="SignalP"/>
    </source>
</evidence>
<reference evidence="5 6" key="1">
    <citation type="submission" date="2014-01" db="EMBL/GenBank/DDBJ databases">
        <title>Genome sequencing of Thermotog hypogea.</title>
        <authorList>
            <person name="Zhang X."/>
            <person name="Alvare G."/>
            <person name="Fristensky B."/>
            <person name="Chen L."/>
            <person name="Suen T."/>
            <person name="Chen Q."/>
            <person name="Ma K."/>
        </authorList>
    </citation>
    <scope>NUCLEOTIDE SEQUENCE [LARGE SCALE GENOMIC DNA]</scope>
    <source>
        <strain evidence="5 6">DSM 11164</strain>
    </source>
</reference>
<feature type="signal peptide" evidence="3">
    <location>
        <begin position="1"/>
        <end position="18"/>
    </location>
</feature>
<keyword evidence="2" id="KW-0812">Transmembrane</keyword>
<dbReference type="Pfam" id="PF00497">
    <property type="entry name" value="SBP_bac_3"/>
    <property type="match status" value="1"/>
</dbReference>
<keyword evidence="1" id="KW-0175">Coiled coil</keyword>
<dbReference type="PROSITE" id="PS51832">
    <property type="entry name" value="HD_GYP"/>
    <property type="match status" value="1"/>
</dbReference>
<dbReference type="SMART" id="SM00471">
    <property type="entry name" value="HDc"/>
    <property type="match status" value="1"/>
</dbReference>
<dbReference type="SUPFAM" id="SSF53850">
    <property type="entry name" value="Periplasmic binding protein-like II"/>
    <property type="match status" value="1"/>
</dbReference>
<dbReference type="PATRIC" id="fig|1123384.7.peg.1102"/>
<evidence type="ECO:0000256" key="1">
    <source>
        <dbReference type="SAM" id="Coils"/>
    </source>
</evidence>
<feature type="coiled-coil region" evidence="1">
    <location>
        <begin position="267"/>
        <end position="336"/>
    </location>
</feature>
<dbReference type="CDD" id="cd00077">
    <property type="entry name" value="HDc"/>
    <property type="match status" value="1"/>
</dbReference>
<dbReference type="PANTHER" id="PTHR43155">
    <property type="entry name" value="CYCLIC DI-GMP PHOSPHODIESTERASE PA4108-RELATED"/>
    <property type="match status" value="1"/>
</dbReference>
<dbReference type="EMBL" id="CP007141">
    <property type="protein sequence ID" value="AJC73751.1"/>
    <property type="molecule type" value="Genomic_DNA"/>
</dbReference>
<dbReference type="RefSeq" id="WP_051368707.1">
    <property type="nucleotide sequence ID" value="NC_022795.1"/>
</dbReference>
<keyword evidence="3" id="KW-0732">Signal</keyword>
<gene>
    <name evidence="5" type="ORF">AJ81_05565</name>
</gene>